<protein>
    <recommendedName>
        <fullName evidence="4">ATP-binding protein</fullName>
    </recommendedName>
</protein>
<accession>A0ABV8QFB9</accession>
<organism evidence="2 3">
    <name type="scientific">Marinobacter lacisalsi</name>
    <dbReference type="NCBI Taxonomy" id="475979"/>
    <lineage>
        <taxon>Bacteria</taxon>
        <taxon>Pseudomonadati</taxon>
        <taxon>Pseudomonadota</taxon>
        <taxon>Gammaproteobacteria</taxon>
        <taxon>Pseudomonadales</taxon>
        <taxon>Marinobacteraceae</taxon>
        <taxon>Marinobacter</taxon>
    </lineage>
</organism>
<evidence type="ECO:0000256" key="1">
    <source>
        <dbReference type="SAM" id="MobiDB-lite"/>
    </source>
</evidence>
<feature type="region of interest" description="Disordered" evidence="1">
    <location>
        <begin position="1"/>
        <end position="21"/>
    </location>
</feature>
<gene>
    <name evidence="2" type="ORF">ACFOZ5_03385</name>
</gene>
<evidence type="ECO:0008006" key="4">
    <source>
        <dbReference type="Google" id="ProtNLM"/>
    </source>
</evidence>
<feature type="compositionally biased region" description="Polar residues" evidence="1">
    <location>
        <begin position="1"/>
        <end position="12"/>
    </location>
</feature>
<dbReference type="Proteomes" id="UP001595798">
    <property type="component" value="Unassembled WGS sequence"/>
</dbReference>
<comment type="caution">
    <text evidence="2">The sequence shown here is derived from an EMBL/GenBank/DDBJ whole genome shotgun (WGS) entry which is preliminary data.</text>
</comment>
<name>A0ABV8QFB9_9GAMM</name>
<dbReference type="EMBL" id="JBHSDI010000003">
    <property type="protein sequence ID" value="MFC4258073.1"/>
    <property type="molecule type" value="Genomic_DNA"/>
</dbReference>
<reference evidence="3" key="1">
    <citation type="journal article" date="2019" name="Int. J. Syst. Evol. Microbiol.">
        <title>The Global Catalogue of Microorganisms (GCM) 10K type strain sequencing project: providing services to taxonomists for standard genome sequencing and annotation.</title>
        <authorList>
            <consortium name="The Broad Institute Genomics Platform"/>
            <consortium name="The Broad Institute Genome Sequencing Center for Infectious Disease"/>
            <person name="Wu L."/>
            <person name="Ma J."/>
        </authorList>
    </citation>
    <scope>NUCLEOTIDE SEQUENCE [LARGE SCALE GENOMIC DNA]</scope>
    <source>
        <strain evidence="3">CECT 7297</strain>
    </source>
</reference>
<keyword evidence="3" id="KW-1185">Reference proteome</keyword>
<dbReference type="RefSeq" id="WP_379885434.1">
    <property type="nucleotide sequence ID" value="NZ_JBHSDI010000003.1"/>
</dbReference>
<evidence type="ECO:0000313" key="3">
    <source>
        <dbReference type="Proteomes" id="UP001595798"/>
    </source>
</evidence>
<sequence length="389" mass="42994">MSNPTNPNNNSLFAPAPKPAAPTKSDQVKAILGLALNFMQKRLHKNGNVYLVDSTSRKVFFIDDESVFNTITELALRNNVVISNSAIQTAKRILKSQSGTTPSKINLRIGLGQHAYFLDFADGVNFIRYSADGAEKVILNSQNAHSIDVDFLRAANLAPIPPLIRMGRPAHAAYPKPLNEEGTLNWLLRRSPCLNLLLSITNIPERYYSIIISWMVCTLLPERAQTVLEITGEESSGKSTAAWIIKSLIDPADKTLNETPSSTKELLSIAQNSHIVAIDNADELSELMQGKIYELLTSGVQFQTNYGLPGNSWTITLRKPIIVTSTSSMLSNKSLAKQSISIDLPHLKEGKHAQIINEQFYENHPYPMCQRSCRLMISEDNHALLLAGT</sequence>
<proteinExistence type="predicted"/>
<evidence type="ECO:0000313" key="2">
    <source>
        <dbReference type="EMBL" id="MFC4258073.1"/>
    </source>
</evidence>